<protein>
    <submittedName>
        <fullName evidence="8">Cobalt-zinc-cadmium resistance protein CzcB</fullName>
    </submittedName>
</protein>
<evidence type="ECO:0000256" key="1">
    <source>
        <dbReference type="ARBA" id="ARBA00009477"/>
    </source>
</evidence>
<feature type="transmembrane region" description="Helical" evidence="4">
    <location>
        <begin position="12"/>
        <end position="29"/>
    </location>
</feature>
<evidence type="ECO:0000313" key="9">
    <source>
        <dbReference type="Proteomes" id="UP000245086"/>
    </source>
</evidence>
<dbReference type="GO" id="GO:0015562">
    <property type="term" value="F:efflux transmembrane transporter activity"/>
    <property type="evidence" value="ECO:0007669"/>
    <property type="project" value="TreeGrafter"/>
</dbReference>
<keyword evidence="4" id="KW-0472">Membrane</keyword>
<organism evidence="8 9">
    <name type="scientific">Candidatus Phycosocius bacilliformis</name>
    <dbReference type="NCBI Taxonomy" id="1445552"/>
    <lineage>
        <taxon>Bacteria</taxon>
        <taxon>Pseudomonadati</taxon>
        <taxon>Pseudomonadota</taxon>
        <taxon>Alphaproteobacteria</taxon>
        <taxon>Caulobacterales</taxon>
        <taxon>Caulobacterales incertae sedis</taxon>
        <taxon>Candidatus Phycosocius</taxon>
    </lineage>
</organism>
<comment type="similarity">
    <text evidence="1">Belongs to the membrane fusion protein (MFP) (TC 8.A.1) family.</text>
</comment>
<dbReference type="SUPFAM" id="SSF111369">
    <property type="entry name" value="HlyD-like secretion proteins"/>
    <property type="match status" value="2"/>
</dbReference>
<dbReference type="FunFam" id="2.40.30.170:FF:000010">
    <property type="entry name" value="Efflux RND transporter periplasmic adaptor subunit"/>
    <property type="match status" value="1"/>
</dbReference>
<dbReference type="InterPro" id="IPR058637">
    <property type="entry name" value="YknX-like_C"/>
</dbReference>
<dbReference type="Gene3D" id="2.40.30.170">
    <property type="match status" value="1"/>
</dbReference>
<proteinExistence type="inferred from homology"/>
<keyword evidence="4" id="KW-0812">Transmembrane</keyword>
<evidence type="ECO:0000256" key="3">
    <source>
        <dbReference type="SAM" id="MobiDB-lite"/>
    </source>
</evidence>
<accession>A0A2P2E7P2</accession>
<evidence type="ECO:0000313" key="8">
    <source>
        <dbReference type="EMBL" id="GBF57079.1"/>
    </source>
</evidence>
<dbReference type="Pfam" id="PF25989">
    <property type="entry name" value="YknX_C"/>
    <property type="match status" value="1"/>
</dbReference>
<dbReference type="NCBIfam" id="TIGR01730">
    <property type="entry name" value="RND_mfp"/>
    <property type="match status" value="1"/>
</dbReference>
<keyword evidence="4" id="KW-1133">Transmembrane helix</keyword>
<dbReference type="PANTHER" id="PTHR30469">
    <property type="entry name" value="MULTIDRUG RESISTANCE PROTEIN MDTA"/>
    <property type="match status" value="1"/>
</dbReference>
<evidence type="ECO:0000256" key="2">
    <source>
        <dbReference type="SAM" id="Coils"/>
    </source>
</evidence>
<comment type="caution">
    <text evidence="8">The sequence shown here is derived from an EMBL/GenBank/DDBJ whole genome shotgun (WGS) entry which is preliminary data.</text>
</comment>
<dbReference type="Gene3D" id="2.40.50.100">
    <property type="match status" value="1"/>
</dbReference>
<dbReference type="PRINTS" id="PR01490">
    <property type="entry name" value="RTXTOXIND"/>
</dbReference>
<dbReference type="Pfam" id="PF25954">
    <property type="entry name" value="Beta-barrel_RND_2"/>
    <property type="match status" value="1"/>
</dbReference>
<dbReference type="PANTHER" id="PTHR30469:SF16">
    <property type="entry name" value="HAE1 FAMILY EFFLUX PUMP MFP COMPONENT"/>
    <property type="match status" value="1"/>
</dbReference>
<feature type="domain" description="Multidrug resistance protein MdtA-like barrel-sandwich hybrid" evidence="5">
    <location>
        <begin position="90"/>
        <end position="282"/>
    </location>
</feature>
<feature type="domain" description="YknX-like C-terminal permuted SH3-like" evidence="7">
    <location>
        <begin position="373"/>
        <end position="443"/>
    </location>
</feature>
<dbReference type="Pfam" id="PF25917">
    <property type="entry name" value="BSH_RND"/>
    <property type="match status" value="1"/>
</dbReference>
<dbReference type="InterPro" id="IPR006143">
    <property type="entry name" value="RND_pump_MFP"/>
</dbReference>
<feature type="region of interest" description="Disordered" evidence="3">
    <location>
        <begin position="435"/>
        <end position="469"/>
    </location>
</feature>
<dbReference type="GO" id="GO:1990281">
    <property type="term" value="C:efflux pump complex"/>
    <property type="evidence" value="ECO:0007669"/>
    <property type="project" value="TreeGrafter"/>
</dbReference>
<evidence type="ECO:0000256" key="4">
    <source>
        <dbReference type="SAM" id="Phobius"/>
    </source>
</evidence>
<feature type="coiled-coil region" evidence="2">
    <location>
        <begin position="151"/>
        <end position="216"/>
    </location>
</feature>
<sequence>MALRDYLKRHFFFALAGAAFLLMFGFVLLKEVGLFGKSKGASGPPAAAATGKGGAAKAGGRPAVVALSTADVRVFSDRVQVPGNALANESITVTSKVQDVVEEVRFESGQYVNRGEVLIILARTEQSADLGGARSDVAAAFDDASAAMNEINAASRDLEAARAGIVEAEANRNEAKLNYDRVAALAERGFASKARLDSAKAQLQTADSRLQVARERAEGAGQRLETQRVRANALTRRARSVDQRSNSAQSRLADRIIRAPFSGRIGLRNVSPGQLARPGDSLATLDDISEIKVDFDVPENRLASVQVGTEVVIRSSAYPDEVYKATVRFVDTRVDPRSRTIRARAYIPNPAGRLRPGMLLSVDLLTPDRQMPAVPEVALLEEGNATYVFIANGSDKDGMTAKRVPISVGMRKDGFAEVLTGLPVGAKVITEGLVGLRDGQPIKPQGAPSSKTPDGKAGPATARPDGRGG</sequence>
<keyword evidence="9" id="KW-1185">Reference proteome</keyword>
<feature type="domain" description="CusB-like beta-barrel" evidence="6">
    <location>
        <begin position="293"/>
        <end position="365"/>
    </location>
</feature>
<dbReference type="InterPro" id="IPR058792">
    <property type="entry name" value="Beta-barrel_RND_2"/>
</dbReference>
<dbReference type="OrthoDB" id="9806939at2"/>
<gene>
    <name evidence="8" type="primary">czcB</name>
    <name evidence="8" type="ORF">PbB2_00738</name>
</gene>
<dbReference type="RefSeq" id="WP_108983971.1">
    <property type="nucleotide sequence ID" value="NZ_BFBR01000002.1"/>
</dbReference>
<name>A0A2P2E7P2_9PROT</name>
<reference evidence="8 9" key="1">
    <citation type="journal article" date="2018" name="Genome Announc.">
        <title>Draft Genome Sequence of "Candidatus Phycosocius bacilliformis," an Alphaproteobacterial Ectosymbiont of the Hydrocarbon-Producing Green Alga Botryococcus braunii.</title>
        <authorList>
            <person name="Tanabe Y."/>
            <person name="Yamaguchi H."/>
            <person name="Watanabe M.M."/>
        </authorList>
    </citation>
    <scope>NUCLEOTIDE SEQUENCE [LARGE SCALE GENOMIC DNA]</scope>
    <source>
        <strain evidence="8 9">BOTRYCO-2</strain>
    </source>
</reference>
<dbReference type="AlphaFoldDB" id="A0A2P2E7P2"/>
<keyword evidence="2" id="KW-0175">Coiled coil</keyword>
<dbReference type="Gene3D" id="2.40.420.20">
    <property type="match status" value="1"/>
</dbReference>
<dbReference type="InterPro" id="IPR058625">
    <property type="entry name" value="MdtA-like_BSH"/>
</dbReference>
<dbReference type="EMBL" id="BFBR01000002">
    <property type="protein sequence ID" value="GBF57079.1"/>
    <property type="molecule type" value="Genomic_DNA"/>
</dbReference>
<dbReference type="Gene3D" id="1.10.287.470">
    <property type="entry name" value="Helix hairpin bin"/>
    <property type="match status" value="1"/>
</dbReference>
<dbReference type="Proteomes" id="UP000245086">
    <property type="component" value="Unassembled WGS sequence"/>
</dbReference>
<evidence type="ECO:0000259" key="6">
    <source>
        <dbReference type="Pfam" id="PF25954"/>
    </source>
</evidence>
<evidence type="ECO:0000259" key="5">
    <source>
        <dbReference type="Pfam" id="PF25917"/>
    </source>
</evidence>
<evidence type="ECO:0000259" key="7">
    <source>
        <dbReference type="Pfam" id="PF25989"/>
    </source>
</evidence>